<dbReference type="InterPro" id="IPR019826">
    <property type="entry name" value="Carboxylesterase_B_AS"/>
</dbReference>
<keyword evidence="3 4" id="KW-0378">Hydrolase</keyword>
<feature type="domain" description="Carboxylesterase type B" evidence="6">
    <location>
        <begin position="42"/>
        <end position="552"/>
    </location>
</feature>
<evidence type="ECO:0000256" key="1">
    <source>
        <dbReference type="ARBA" id="ARBA00005964"/>
    </source>
</evidence>
<dbReference type="EMBL" id="OV696698">
    <property type="protein sequence ID" value="CAH1244070.1"/>
    <property type="molecule type" value="Genomic_DNA"/>
</dbReference>
<name>A0A8J9YYT8_BRALA</name>
<dbReference type="GO" id="GO:0016787">
    <property type="term" value="F:hydrolase activity"/>
    <property type="evidence" value="ECO:0007669"/>
    <property type="project" value="UniProtKB-KW"/>
</dbReference>
<evidence type="ECO:0000313" key="7">
    <source>
        <dbReference type="EMBL" id="CAH1244070.1"/>
    </source>
</evidence>
<dbReference type="SUPFAM" id="SSF53474">
    <property type="entry name" value="alpha/beta-Hydrolases"/>
    <property type="match status" value="1"/>
</dbReference>
<evidence type="ECO:0000256" key="2">
    <source>
        <dbReference type="ARBA" id="ARBA00022729"/>
    </source>
</evidence>
<dbReference type="PROSITE" id="PS00122">
    <property type="entry name" value="CARBOXYLESTERASE_B_1"/>
    <property type="match status" value="1"/>
</dbReference>
<feature type="signal peptide" evidence="5">
    <location>
        <begin position="1"/>
        <end position="40"/>
    </location>
</feature>
<keyword evidence="2 5" id="KW-0732">Signal</keyword>
<protein>
    <recommendedName>
        <fullName evidence="4">Carboxylic ester hydrolase</fullName>
        <ecNumber evidence="4">3.1.1.-</ecNumber>
    </recommendedName>
</protein>
<dbReference type="EC" id="3.1.1.-" evidence="4"/>
<evidence type="ECO:0000256" key="5">
    <source>
        <dbReference type="SAM" id="SignalP"/>
    </source>
</evidence>
<dbReference type="PANTHER" id="PTHR43903">
    <property type="entry name" value="NEUROLIGIN"/>
    <property type="match status" value="1"/>
</dbReference>
<dbReference type="FunFam" id="3.40.50.1820:FF:000721">
    <property type="entry name" value="Carboxylic ester hydrolase"/>
    <property type="match status" value="1"/>
</dbReference>
<comment type="similarity">
    <text evidence="1 4">Belongs to the type-B carboxylesterase/lipase family.</text>
</comment>
<evidence type="ECO:0000313" key="8">
    <source>
        <dbReference type="Proteomes" id="UP000838412"/>
    </source>
</evidence>
<organism evidence="7 8">
    <name type="scientific">Branchiostoma lanceolatum</name>
    <name type="common">Common lancelet</name>
    <name type="synonym">Amphioxus lanceolatum</name>
    <dbReference type="NCBI Taxonomy" id="7740"/>
    <lineage>
        <taxon>Eukaryota</taxon>
        <taxon>Metazoa</taxon>
        <taxon>Chordata</taxon>
        <taxon>Cephalochordata</taxon>
        <taxon>Leptocardii</taxon>
        <taxon>Amphioxiformes</taxon>
        <taxon>Branchiostomatidae</taxon>
        <taxon>Branchiostoma</taxon>
    </lineage>
</organism>
<dbReference type="InterPro" id="IPR002018">
    <property type="entry name" value="CarbesteraseB"/>
</dbReference>
<dbReference type="InterPro" id="IPR019819">
    <property type="entry name" value="Carboxylesterase_B_CS"/>
</dbReference>
<dbReference type="PROSITE" id="PS00941">
    <property type="entry name" value="CARBOXYLESTERASE_B_2"/>
    <property type="match status" value="1"/>
</dbReference>
<dbReference type="Proteomes" id="UP000838412">
    <property type="component" value="Chromosome 13"/>
</dbReference>
<accession>A0A8J9YYT8</accession>
<dbReference type="AlphaFoldDB" id="A0A8J9YYT8"/>
<dbReference type="InterPro" id="IPR029058">
    <property type="entry name" value="AB_hydrolase_fold"/>
</dbReference>
<dbReference type="CDD" id="cd00312">
    <property type="entry name" value="Esterase_lipase"/>
    <property type="match status" value="1"/>
</dbReference>
<dbReference type="OrthoDB" id="3200163at2759"/>
<evidence type="ECO:0000256" key="3">
    <source>
        <dbReference type="ARBA" id="ARBA00022801"/>
    </source>
</evidence>
<evidence type="ECO:0000256" key="4">
    <source>
        <dbReference type="RuleBase" id="RU361235"/>
    </source>
</evidence>
<dbReference type="Gene3D" id="3.40.50.1820">
    <property type="entry name" value="alpha/beta hydrolase"/>
    <property type="match status" value="1"/>
</dbReference>
<gene>
    <name evidence="7" type="primary">CES2</name>
    <name evidence="7" type="ORF">BLAG_LOCUS6809</name>
</gene>
<sequence length="596" mass="64968">MIMRMDFDLPSETESPTTAMDAPLSLLLSLLLLSAGPCAAQETTVTTKYGQLSGLTTDYDGVSIRAFLGVPFAKPPTGDLRFMPPVEPEPWDGVREATAFGPACPQEKMFLPGFVEPFLNSARQWSEDCLTLNVYAPVRNPSAADPLAVMVYIHGGGWQVGTGSENNGTQLAAENNVIVVTLNYRLGAFGFLGTGDQHAPGNLGLLDQRLAINWVKENIASFGGDVDRMTIFGLSAGGISVSLHLLSPLNTGLFRRAITQSGTAFTPGTLGTKESALADARRLAQSLDCDRVATEDLVSCLKSKTAQDVLTASSAVQSPSHISFTPIVDGTFLPTSPEEIFAQGSVEAREHIIGVSSMEGGIVLYNGLYEQIVSEDTFREHLEYVMGVYNSTNLVQITHAAKFEYLTNATASPRDVQKDFMRMYGDWMFVAPTTRMAREFANAGNPTYMYLFDQPPSFFDHQWIGGASHGEENYFLWPSSRSDMMTDAEKLLGLRMRRTWTDFAKTGNPNSVDLPVIWPQYDQHSRQYLVLSTTLGSDSVKAHMHSKQVFFWNYIVSALARVCCTCAGLVSGGASLWATGTLLAVWSLVVGFRAVV</sequence>
<dbReference type="InterPro" id="IPR051093">
    <property type="entry name" value="Neuroligin/BSAL"/>
</dbReference>
<reference evidence="7" key="1">
    <citation type="submission" date="2022-01" db="EMBL/GenBank/DDBJ databases">
        <authorList>
            <person name="Braso-Vives M."/>
        </authorList>
    </citation>
    <scope>NUCLEOTIDE SEQUENCE</scope>
</reference>
<dbReference type="FunFam" id="3.40.50.1820:FF:000665">
    <property type="entry name" value="Kidney thyroglobulin variant"/>
    <property type="match status" value="1"/>
</dbReference>
<feature type="chain" id="PRO_5035471082" description="Carboxylic ester hydrolase" evidence="5">
    <location>
        <begin position="41"/>
        <end position="596"/>
    </location>
</feature>
<dbReference type="Pfam" id="PF00135">
    <property type="entry name" value="COesterase"/>
    <property type="match status" value="1"/>
</dbReference>
<evidence type="ECO:0000259" key="6">
    <source>
        <dbReference type="Pfam" id="PF00135"/>
    </source>
</evidence>
<keyword evidence="8" id="KW-1185">Reference proteome</keyword>
<proteinExistence type="inferred from homology"/>